<protein>
    <submittedName>
        <fullName evidence="7">SulP family inorganic anion transporter</fullName>
    </submittedName>
</protein>
<keyword evidence="8" id="KW-1185">Reference proteome</keyword>
<gene>
    <name evidence="7" type="ORF">E1212_18875</name>
</gene>
<keyword evidence="4 5" id="KW-0472">Membrane</keyword>
<dbReference type="RefSeq" id="WP_131985257.1">
    <property type="nucleotide sequence ID" value="NZ_SMKL01000044.1"/>
</dbReference>
<evidence type="ECO:0000313" key="7">
    <source>
        <dbReference type="EMBL" id="TDC49263.1"/>
    </source>
</evidence>
<evidence type="ECO:0000256" key="3">
    <source>
        <dbReference type="ARBA" id="ARBA00022989"/>
    </source>
</evidence>
<evidence type="ECO:0000256" key="5">
    <source>
        <dbReference type="SAM" id="Phobius"/>
    </source>
</evidence>
<feature type="transmembrane region" description="Helical" evidence="5">
    <location>
        <begin position="249"/>
        <end position="269"/>
    </location>
</feature>
<dbReference type="GO" id="GO:0008271">
    <property type="term" value="F:secondary active sulfate transmembrane transporter activity"/>
    <property type="evidence" value="ECO:0007669"/>
    <property type="project" value="InterPro"/>
</dbReference>
<dbReference type="SUPFAM" id="SSF52091">
    <property type="entry name" value="SpoIIaa-like"/>
    <property type="match status" value="1"/>
</dbReference>
<sequence>MPGWVFGSLRGYQWAWLRRDLVAGLTVWAVLIPESLAYASIAGVSPVIGLYAAVPALVLYPVLGSSRHLVVGPMSATAALSAGVVGGIVANGSEEFPAYTAGLALAVGTLAVLAGLLRLGFLANFISEPVLKGFIVGMALVIIVGQLPKLLGVEGGEGTFFAKLWSVVTSLDETNGWAALVGGLCLAIVLVLRRVAPMVPGSLVAVALGVVLSGALDLAGRGVAVVGAIDAGLPSPGVPDLAAVSDVPLLLSGAAGVMLVGFAEGLGAAKTYARRDGYRIDANRELAGLGAVNLGSGFLSGMVVNGSLSKTAVNGGAGAKSQVSGWTVAALTVLTLLVLTPLFEPLPEPALAAVVIAAVVDLVDVGGLRRLYAVNTAALRSIYGRAARADFICALGALLGVLVFDTLPGLLIGVVLSVVLLLERSAYPHVAVLGRVEGGGPGRWTDRERDPGSTPVPGVVVVRVESGLYFANADTVRDRLLELAVDGVRALVLDATTVPTVDVTAAGMLRDTAAELESRGVRLLAVGNVGQVRDVLRRAGASSVLDRPYPTVDAAVAATSPGEGDAHGGAPARR</sequence>
<keyword evidence="2 5" id="KW-0812">Transmembrane</keyword>
<name>A0A4R4RL74_9ACTN</name>
<comment type="caution">
    <text evidence="7">The sequence shown here is derived from an EMBL/GenBank/DDBJ whole genome shotgun (WGS) entry which is preliminary data.</text>
</comment>
<dbReference type="PANTHER" id="PTHR11814">
    <property type="entry name" value="SULFATE TRANSPORTER"/>
    <property type="match status" value="1"/>
</dbReference>
<comment type="subcellular location">
    <subcellularLocation>
        <location evidence="1">Membrane</location>
        <topology evidence="1">Multi-pass membrane protein</topology>
    </subcellularLocation>
</comment>
<dbReference type="Gene3D" id="3.30.750.24">
    <property type="entry name" value="STAS domain"/>
    <property type="match status" value="1"/>
</dbReference>
<dbReference type="EMBL" id="SMKL01000044">
    <property type="protein sequence ID" value="TDC49263.1"/>
    <property type="molecule type" value="Genomic_DNA"/>
</dbReference>
<dbReference type="Pfam" id="PF00916">
    <property type="entry name" value="Sulfate_transp"/>
    <property type="match status" value="1"/>
</dbReference>
<feature type="domain" description="STAS" evidence="6">
    <location>
        <begin position="449"/>
        <end position="559"/>
    </location>
</feature>
<proteinExistence type="predicted"/>
<evidence type="ECO:0000256" key="2">
    <source>
        <dbReference type="ARBA" id="ARBA00022692"/>
    </source>
</evidence>
<feature type="transmembrane region" description="Helical" evidence="5">
    <location>
        <begin position="204"/>
        <end position="229"/>
    </location>
</feature>
<feature type="transmembrane region" description="Helical" evidence="5">
    <location>
        <begin position="70"/>
        <end position="90"/>
    </location>
</feature>
<accession>A0A4R4RL74</accession>
<feature type="transmembrane region" description="Helical" evidence="5">
    <location>
        <begin position="349"/>
        <end position="368"/>
    </location>
</feature>
<dbReference type="CDD" id="cd07042">
    <property type="entry name" value="STAS_SulP_like_sulfate_transporter"/>
    <property type="match status" value="1"/>
</dbReference>
<dbReference type="Pfam" id="PF01740">
    <property type="entry name" value="STAS"/>
    <property type="match status" value="1"/>
</dbReference>
<dbReference type="Proteomes" id="UP000295621">
    <property type="component" value="Unassembled WGS sequence"/>
</dbReference>
<feature type="transmembrane region" description="Helical" evidence="5">
    <location>
        <begin position="389"/>
        <end position="422"/>
    </location>
</feature>
<feature type="transmembrane region" description="Helical" evidence="5">
    <location>
        <begin position="96"/>
        <end position="117"/>
    </location>
</feature>
<evidence type="ECO:0000256" key="4">
    <source>
        <dbReference type="ARBA" id="ARBA00023136"/>
    </source>
</evidence>
<organism evidence="7 8">
    <name type="scientific">Jiangella ureilytica</name>
    <dbReference type="NCBI Taxonomy" id="2530374"/>
    <lineage>
        <taxon>Bacteria</taxon>
        <taxon>Bacillati</taxon>
        <taxon>Actinomycetota</taxon>
        <taxon>Actinomycetes</taxon>
        <taxon>Jiangellales</taxon>
        <taxon>Jiangellaceae</taxon>
        <taxon>Jiangella</taxon>
    </lineage>
</organism>
<dbReference type="PROSITE" id="PS50801">
    <property type="entry name" value="STAS"/>
    <property type="match status" value="1"/>
</dbReference>
<dbReference type="InterPro" id="IPR018045">
    <property type="entry name" value="S04_transporter_CS"/>
</dbReference>
<dbReference type="InterPro" id="IPR011547">
    <property type="entry name" value="SLC26A/SulP_dom"/>
</dbReference>
<dbReference type="InterPro" id="IPR036513">
    <property type="entry name" value="STAS_dom_sf"/>
</dbReference>
<feature type="transmembrane region" description="Helical" evidence="5">
    <location>
        <begin position="174"/>
        <end position="192"/>
    </location>
</feature>
<dbReference type="AlphaFoldDB" id="A0A4R4RL74"/>
<dbReference type="OrthoDB" id="9769739at2"/>
<dbReference type="NCBIfam" id="TIGR00815">
    <property type="entry name" value="sulP"/>
    <property type="match status" value="1"/>
</dbReference>
<reference evidence="7 8" key="1">
    <citation type="submission" date="2019-02" db="EMBL/GenBank/DDBJ databases">
        <title>Draft genome sequences of novel Actinobacteria.</title>
        <authorList>
            <person name="Sahin N."/>
            <person name="Ay H."/>
            <person name="Saygin H."/>
        </authorList>
    </citation>
    <scope>NUCLEOTIDE SEQUENCE [LARGE SCALE GENOMIC DNA]</scope>
    <source>
        <strain evidence="7 8">KC603</strain>
    </source>
</reference>
<dbReference type="InterPro" id="IPR002645">
    <property type="entry name" value="STAS_dom"/>
</dbReference>
<dbReference type="InterPro" id="IPR001902">
    <property type="entry name" value="SLC26A/SulP_fam"/>
</dbReference>
<feature type="transmembrane region" description="Helical" evidence="5">
    <location>
        <begin position="47"/>
        <end position="63"/>
    </location>
</feature>
<keyword evidence="3 5" id="KW-1133">Transmembrane helix</keyword>
<evidence type="ECO:0000259" key="6">
    <source>
        <dbReference type="PROSITE" id="PS50801"/>
    </source>
</evidence>
<feature type="transmembrane region" description="Helical" evidence="5">
    <location>
        <begin position="129"/>
        <end position="147"/>
    </location>
</feature>
<evidence type="ECO:0000313" key="8">
    <source>
        <dbReference type="Proteomes" id="UP000295621"/>
    </source>
</evidence>
<feature type="transmembrane region" description="Helical" evidence="5">
    <location>
        <begin position="323"/>
        <end position="343"/>
    </location>
</feature>
<dbReference type="GO" id="GO:0016020">
    <property type="term" value="C:membrane"/>
    <property type="evidence" value="ECO:0007669"/>
    <property type="project" value="UniProtKB-SubCell"/>
</dbReference>
<dbReference type="PROSITE" id="PS01130">
    <property type="entry name" value="SLC26A"/>
    <property type="match status" value="1"/>
</dbReference>
<evidence type="ECO:0000256" key="1">
    <source>
        <dbReference type="ARBA" id="ARBA00004141"/>
    </source>
</evidence>